<evidence type="ECO:0000256" key="1">
    <source>
        <dbReference type="ARBA" id="ARBA00022723"/>
    </source>
</evidence>
<feature type="domain" description="C2H2-type" evidence="6">
    <location>
        <begin position="180"/>
        <end position="208"/>
    </location>
</feature>
<evidence type="ECO:0000313" key="8">
    <source>
        <dbReference type="Proteomes" id="UP001153636"/>
    </source>
</evidence>
<dbReference type="SUPFAM" id="SSF57667">
    <property type="entry name" value="beta-beta-alpha zinc fingers"/>
    <property type="match status" value="3"/>
</dbReference>
<dbReference type="OrthoDB" id="6077919at2759"/>
<feature type="domain" description="C2H2-type" evidence="6">
    <location>
        <begin position="119"/>
        <end position="146"/>
    </location>
</feature>
<dbReference type="EMBL" id="OV651821">
    <property type="protein sequence ID" value="CAH1115411.1"/>
    <property type="molecule type" value="Genomic_DNA"/>
</dbReference>
<accession>A0A9P0DAJ8</accession>
<evidence type="ECO:0000256" key="2">
    <source>
        <dbReference type="ARBA" id="ARBA00022737"/>
    </source>
</evidence>
<dbReference type="PROSITE" id="PS00028">
    <property type="entry name" value="ZINC_FINGER_C2H2_1"/>
    <property type="match status" value="3"/>
</dbReference>
<keyword evidence="3 5" id="KW-0863">Zinc-finger</keyword>
<reference evidence="7" key="1">
    <citation type="submission" date="2022-01" db="EMBL/GenBank/DDBJ databases">
        <authorList>
            <person name="King R."/>
        </authorList>
    </citation>
    <scope>NUCLEOTIDE SEQUENCE</scope>
</reference>
<keyword evidence="8" id="KW-1185">Reference proteome</keyword>
<feature type="domain" description="C2H2-type" evidence="6">
    <location>
        <begin position="87"/>
        <end position="115"/>
    </location>
</feature>
<protein>
    <recommendedName>
        <fullName evidence="6">C2H2-type domain-containing protein</fullName>
    </recommendedName>
</protein>
<evidence type="ECO:0000259" key="6">
    <source>
        <dbReference type="PROSITE" id="PS50157"/>
    </source>
</evidence>
<sequence length="357" mass="42785">MSTFLKNNIKEEIHEDDNFDSQEIKGKIVDYQFLVRPKQEPIDTKPNPAPLEFVGEVIDAYENESEENNHVTRKIRPTKETKEIKVFFCKHCDFKTTYKTNFTRHRYYQHQEGKPIRVFVCQYCHFKTHNRNSFKRHTNVHQTSKENLPHGCTLCEFKCLDKSYIAKHMIRMHTEQDRTFFCNICGHAYFSLSTLTKHRFITHTAKRKFDCDLCHYKATSNSKLNDHKEYVHFEKRRVYKQVVCDMCGKKLSSIPNLNIHLLRIHKVDVEVKTYICYTCGKKYFKRYSFTQHVLQHSKHEKMFCANCDYSTFNKSNLTQHMVKHSKHIKMHKCNICSFETKRPHTLRHHIKTHLNKP</sequence>
<dbReference type="GO" id="GO:0005634">
    <property type="term" value="C:nucleus"/>
    <property type="evidence" value="ECO:0007669"/>
    <property type="project" value="TreeGrafter"/>
</dbReference>
<dbReference type="GO" id="GO:0008270">
    <property type="term" value="F:zinc ion binding"/>
    <property type="evidence" value="ECO:0007669"/>
    <property type="project" value="UniProtKB-KW"/>
</dbReference>
<keyword evidence="1" id="KW-0479">Metal-binding</keyword>
<keyword evidence="4" id="KW-0862">Zinc</keyword>
<dbReference type="SMART" id="SM00355">
    <property type="entry name" value="ZnF_C2H2"/>
    <property type="match status" value="9"/>
</dbReference>
<dbReference type="Gene3D" id="3.30.160.60">
    <property type="entry name" value="Classic Zinc Finger"/>
    <property type="match status" value="4"/>
</dbReference>
<dbReference type="PANTHER" id="PTHR24403">
    <property type="entry name" value="ZINC FINGER PROTEIN"/>
    <property type="match status" value="1"/>
</dbReference>
<organism evidence="7 8">
    <name type="scientific">Psylliodes chrysocephalus</name>
    <dbReference type="NCBI Taxonomy" id="3402493"/>
    <lineage>
        <taxon>Eukaryota</taxon>
        <taxon>Metazoa</taxon>
        <taxon>Ecdysozoa</taxon>
        <taxon>Arthropoda</taxon>
        <taxon>Hexapoda</taxon>
        <taxon>Insecta</taxon>
        <taxon>Pterygota</taxon>
        <taxon>Neoptera</taxon>
        <taxon>Endopterygota</taxon>
        <taxon>Coleoptera</taxon>
        <taxon>Polyphaga</taxon>
        <taxon>Cucujiformia</taxon>
        <taxon>Chrysomeloidea</taxon>
        <taxon>Chrysomelidae</taxon>
        <taxon>Galerucinae</taxon>
        <taxon>Alticini</taxon>
        <taxon>Psylliodes</taxon>
    </lineage>
</organism>
<name>A0A9P0DAJ8_9CUCU</name>
<dbReference type="InterPro" id="IPR036236">
    <property type="entry name" value="Znf_C2H2_sf"/>
</dbReference>
<evidence type="ECO:0000313" key="7">
    <source>
        <dbReference type="EMBL" id="CAH1115411.1"/>
    </source>
</evidence>
<proteinExistence type="predicted"/>
<dbReference type="PANTHER" id="PTHR24403:SF67">
    <property type="entry name" value="FI01116P-RELATED"/>
    <property type="match status" value="1"/>
</dbReference>
<dbReference type="AlphaFoldDB" id="A0A9P0DAJ8"/>
<feature type="domain" description="C2H2-type" evidence="6">
    <location>
        <begin position="274"/>
        <end position="301"/>
    </location>
</feature>
<gene>
    <name evidence="7" type="ORF">PSYICH_LOCUS15148</name>
</gene>
<feature type="domain" description="C2H2-type" evidence="6">
    <location>
        <begin position="209"/>
        <end position="237"/>
    </location>
</feature>
<dbReference type="PROSITE" id="PS50157">
    <property type="entry name" value="ZINC_FINGER_C2H2_2"/>
    <property type="match status" value="5"/>
</dbReference>
<dbReference type="InterPro" id="IPR013087">
    <property type="entry name" value="Znf_C2H2_type"/>
</dbReference>
<dbReference type="Proteomes" id="UP001153636">
    <property type="component" value="Chromosome 9"/>
</dbReference>
<evidence type="ECO:0000256" key="3">
    <source>
        <dbReference type="ARBA" id="ARBA00022771"/>
    </source>
</evidence>
<dbReference type="GO" id="GO:0045944">
    <property type="term" value="P:positive regulation of transcription by RNA polymerase II"/>
    <property type="evidence" value="ECO:0007669"/>
    <property type="project" value="TreeGrafter"/>
</dbReference>
<keyword evidence="2" id="KW-0677">Repeat</keyword>
<evidence type="ECO:0000256" key="5">
    <source>
        <dbReference type="PROSITE-ProRule" id="PRU00042"/>
    </source>
</evidence>
<evidence type="ECO:0000256" key="4">
    <source>
        <dbReference type="ARBA" id="ARBA00022833"/>
    </source>
</evidence>
<dbReference type="InterPro" id="IPR050688">
    <property type="entry name" value="Zinc_finger/UBP_domain"/>
</dbReference>